<proteinExistence type="predicted"/>
<name>A0A1I5YQC7_9GAMM</name>
<organism evidence="1 2">
    <name type="scientific">Geopseudomonas sagittaria</name>
    <dbReference type="NCBI Taxonomy" id="1135990"/>
    <lineage>
        <taxon>Bacteria</taxon>
        <taxon>Pseudomonadati</taxon>
        <taxon>Pseudomonadota</taxon>
        <taxon>Gammaproteobacteria</taxon>
        <taxon>Pseudomonadales</taxon>
        <taxon>Pseudomonadaceae</taxon>
        <taxon>Geopseudomonas</taxon>
    </lineage>
</organism>
<accession>A0A1I5YQC7</accession>
<reference evidence="2" key="1">
    <citation type="submission" date="2016-10" db="EMBL/GenBank/DDBJ databases">
        <authorList>
            <person name="Varghese N."/>
            <person name="Submissions S."/>
        </authorList>
    </citation>
    <scope>NUCLEOTIDE SEQUENCE [LARGE SCALE GENOMIC DNA]</scope>
    <source>
        <strain evidence="2">JCM 18195</strain>
    </source>
</reference>
<sequence length="58" mass="6357">MNAGQYTRDPAQQAAITQRQAAGYVITKDAPSKVEMRMGGQIIVILRDGSVRRGMRHG</sequence>
<evidence type="ECO:0000313" key="1">
    <source>
        <dbReference type="EMBL" id="SFQ46342.1"/>
    </source>
</evidence>
<dbReference type="RefSeq" id="WP_175526696.1">
    <property type="nucleotide sequence ID" value="NZ_FOXM01000023.1"/>
</dbReference>
<protein>
    <submittedName>
        <fullName evidence="1">Uncharacterized protein</fullName>
    </submittedName>
</protein>
<dbReference type="AlphaFoldDB" id="A0A1I5YQC7"/>
<gene>
    <name evidence="1" type="ORF">SAMN05216229_12335</name>
</gene>
<keyword evidence="2" id="KW-1185">Reference proteome</keyword>
<evidence type="ECO:0000313" key="2">
    <source>
        <dbReference type="Proteomes" id="UP000243084"/>
    </source>
</evidence>
<dbReference type="EMBL" id="FOXM01000023">
    <property type="protein sequence ID" value="SFQ46342.1"/>
    <property type="molecule type" value="Genomic_DNA"/>
</dbReference>
<dbReference type="Proteomes" id="UP000243084">
    <property type="component" value="Unassembled WGS sequence"/>
</dbReference>